<evidence type="ECO:0000256" key="4">
    <source>
        <dbReference type="ARBA" id="ARBA00009879"/>
    </source>
</evidence>
<name>C2EVZ0_9LACO</name>
<evidence type="ECO:0000256" key="7">
    <source>
        <dbReference type="ARBA" id="ARBA00019161"/>
    </source>
</evidence>
<evidence type="ECO:0000256" key="12">
    <source>
        <dbReference type="ARBA" id="ARBA00022977"/>
    </source>
</evidence>
<evidence type="ECO:0000256" key="14">
    <source>
        <dbReference type="ARBA" id="ARBA00042102"/>
    </source>
</evidence>
<reference evidence="17 18" key="1">
    <citation type="submission" date="2009-01" db="EMBL/GenBank/DDBJ databases">
        <authorList>
            <person name="Qin X."/>
            <person name="Bachman B."/>
            <person name="Battles P."/>
            <person name="Bell A."/>
            <person name="Bess C."/>
            <person name="Bickham C."/>
            <person name="Chaboub L."/>
            <person name="Chen D."/>
            <person name="Coyle M."/>
            <person name="Deiros D.R."/>
            <person name="Dinh H."/>
            <person name="Forbes L."/>
            <person name="Fowler G."/>
            <person name="Francisco L."/>
            <person name="Fu Q."/>
            <person name="Gubbala S."/>
            <person name="Hale W."/>
            <person name="Han Y."/>
            <person name="Hemphill L."/>
            <person name="Highlander S.K."/>
            <person name="Hirani K."/>
            <person name="Hogues M."/>
            <person name="Jackson L."/>
            <person name="Jakkamsetti A."/>
            <person name="Javaid M."/>
            <person name="Jiang H."/>
            <person name="Korchina V."/>
            <person name="Kovar C."/>
            <person name="Lara F."/>
            <person name="Lee S."/>
            <person name="Mata R."/>
            <person name="Mathew T."/>
            <person name="Moen C."/>
            <person name="Morales K."/>
            <person name="Munidasa M."/>
            <person name="Nazareth L."/>
            <person name="Ngo R."/>
            <person name="Nguyen L."/>
            <person name="Okwuonu G."/>
            <person name="Ongeri F."/>
            <person name="Patil S."/>
            <person name="Petrosino J."/>
            <person name="Pham C."/>
            <person name="Pham P."/>
            <person name="Pu L.-L."/>
            <person name="Puazo M."/>
            <person name="Raj R."/>
            <person name="Reid J."/>
            <person name="Rouhana J."/>
            <person name="Saada N."/>
            <person name="Shang Y."/>
            <person name="Simmons D."/>
            <person name="Thornton R."/>
            <person name="Warren J."/>
            <person name="Weissenberger G."/>
            <person name="Zhang J."/>
            <person name="Zhang L."/>
            <person name="Zhou C."/>
            <person name="Zhu D."/>
            <person name="Muzny D."/>
            <person name="Worley K."/>
            <person name="Gibbs R."/>
        </authorList>
    </citation>
    <scope>NUCLEOTIDE SEQUENCE [LARGE SCALE GENOMIC DNA]</scope>
    <source>
        <strain evidence="17 18">ATCC 49540</strain>
    </source>
</reference>
<evidence type="ECO:0000313" key="18">
    <source>
        <dbReference type="Proteomes" id="UP000004483"/>
    </source>
</evidence>
<dbReference type="PANTHER" id="PTHR20858:SF17">
    <property type="entry name" value="HYDROXYMETHYLPYRIMIDINE_PHOSPHOMETHYLPYRIMIDINE KINASE THI20-RELATED"/>
    <property type="match status" value="1"/>
</dbReference>
<dbReference type="AlphaFoldDB" id="C2EVZ0"/>
<dbReference type="GO" id="GO:0005524">
    <property type="term" value="F:ATP binding"/>
    <property type="evidence" value="ECO:0007669"/>
    <property type="project" value="UniProtKB-KW"/>
</dbReference>
<keyword evidence="12" id="KW-0784">Thiamine biosynthesis</keyword>
<proteinExistence type="inferred from homology"/>
<dbReference type="GO" id="GO:0008972">
    <property type="term" value="F:phosphomethylpyrimidine kinase activity"/>
    <property type="evidence" value="ECO:0007669"/>
    <property type="project" value="UniProtKB-EC"/>
</dbReference>
<organism evidence="17 18">
    <name type="scientific">Limosilactobacillus vaginalis DSM 5837 = ATCC 49540</name>
    <dbReference type="NCBI Taxonomy" id="1423814"/>
    <lineage>
        <taxon>Bacteria</taxon>
        <taxon>Bacillati</taxon>
        <taxon>Bacillota</taxon>
        <taxon>Bacilli</taxon>
        <taxon>Lactobacillales</taxon>
        <taxon>Lactobacillaceae</taxon>
        <taxon>Limosilactobacillus</taxon>
    </lineage>
</organism>
<comment type="similarity">
    <text evidence="4">Belongs to the ThiD family.</text>
</comment>
<dbReference type="GO" id="GO:0009228">
    <property type="term" value="P:thiamine biosynthetic process"/>
    <property type="evidence" value="ECO:0007669"/>
    <property type="project" value="UniProtKB-KW"/>
</dbReference>
<dbReference type="SUPFAM" id="SSF53613">
    <property type="entry name" value="Ribokinase-like"/>
    <property type="match status" value="1"/>
</dbReference>
<comment type="pathway">
    <text evidence="13">Cofactor biosynthesis; thiamine diphosphate biosynthesis; 4-amino-2-methyl-5-diphosphomethylpyrimidine from 5-amino-1-(5-phospho-D-ribosyl)imidazole: step 2/3.</text>
</comment>
<dbReference type="STRING" id="1423814.HMPREF0549_1626"/>
<feature type="domain" description="Pyridoxamine kinase/Phosphomethylpyrimidine kinase" evidence="16">
    <location>
        <begin position="30"/>
        <end position="277"/>
    </location>
</feature>
<dbReference type="EC" id="2.7.4.7" evidence="6"/>
<evidence type="ECO:0000256" key="11">
    <source>
        <dbReference type="ARBA" id="ARBA00022840"/>
    </source>
</evidence>
<dbReference type="Proteomes" id="UP000004483">
    <property type="component" value="Unassembled WGS sequence"/>
</dbReference>
<keyword evidence="9" id="KW-0547">Nucleotide-binding</keyword>
<keyword evidence="11" id="KW-0067">ATP-binding</keyword>
<evidence type="ECO:0000256" key="9">
    <source>
        <dbReference type="ARBA" id="ARBA00022741"/>
    </source>
</evidence>
<dbReference type="Gene3D" id="3.40.1190.20">
    <property type="match status" value="1"/>
</dbReference>
<accession>C2EVZ0</accession>
<dbReference type="PANTHER" id="PTHR20858">
    <property type="entry name" value="PHOSPHOMETHYLPYRIMIDINE KINASE"/>
    <property type="match status" value="1"/>
</dbReference>
<dbReference type="InterPro" id="IPR004399">
    <property type="entry name" value="HMP/HMP-P_kinase_dom"/>
</dbReference>
<evidence type="ECO:0000256" key="15">
    <source>
        <dbReference type="ARBA" id="ARBA00043176"/>
    </source>
</evidence>
<dbReference type="EMBL" id="ACGV01000188">
    <property type="protein sequence ID" value="EEJ39916.1"/>
    <property type="molecule type" value="Genomic_DNA"/>
</dbReference>
<evidence type="ECO:0000256" key="8">
    <source>
        <dbReference type="ARBA" id="ARBA00022679"/>
    </source>
</evidence>
<dbReference type="HOGENOM" id="CLU_020520_0_0_9"/>
<dbReference type="eggNOG" id="COG0351">
    <property type="taxonomic scope" value="Bacteria"/>
</dbReference>
<dbReference type="Pfam" id="PF08543">
    <property type="entry name" value="Phos_pyr_kin"/>
    <property type="match status" value="1"/>
</dbReference>
<dbReference type="NCBIfam" id="TIGR00097">
    <property type="entry name" value="HMP-P_kinase"/>
    <property type="match status" value="1"/>
</dbReference>
<evidence type="ECO:0000256" key="1">
    <source>
        <dbReference type="ARBA" id="ARBA00000151"/>
    </source>
</evidence>
<comment type="pathway">
    <text evidence="3">Cofactor biosynthesis; thiamine diphosphate biosynthesis; 4-amino-2-methyl-5-diphosphomethylpyrimidine from 5-amino-1-(5-phospho-D-ribosyl)imidazole: step 3/3.</text>
</comment>
<evidence type="ECO:0000256" key="3">
    <source>
        <dbReference type="ARBA" id="ARBA00004769"/>
    </source>
</evidence>
<dbReference type="InterPro" id="IPR029056">
    <property type="entry name" value="Ribokinase-like"/>
</dbReference>
<sequence length="290" mass="31665">MLQFSQHVKERLLIDMINQQVQAVTIAGHDSDGSAGMPADLHAFFVDGVYGHGLLTAAVSGNSYGIDAAQVMPKDYIEQQFKTLSTDFKISAAKTGMLANDDVINVVADQYAKVDFGPLVVDPVIITKHGAMLLEQSAYELFSERIVPLATVITPNFYEAQKLTGLQLKDTQEMFDAAVKLHEMGAKNVVIKGEHNDPTQKEVVDVVLLEDGSRFELTKPFFDTTHVNGTGDTFSAIIAAELAKGTDVKNAVIRAKDAVYAAISHPLEVGHKFGPINHWAAERELKKKEL</sequence>
<evidence type="ECO:0000256" key="5">
    <source>
        <dbReference type="ARBA" id="ARBA00012135"/>
    </source>
</evidence>
<comment type="catalytic activity">
    <reaction evidence="2">
        <text>4-amino-2-methyl-5-(phosphooxymethyl)pyrimidine + ATP = 4-amino-2-methyl-5-(diphosphooxymethyl)pyrimidine + ADP</text>
        <dbReference type="Rhea" id="RHEA:19893"/>
        <dbReference type="ChEBI" id="CHEBI:30616"/>
        <dbReference type="ChEBI" id="CHEBI:57841"/>
        <dbReference type="ChEBI" id="CHEBI:58354"/>
        <dbReference type="ChEBI" id="CHEBI:456216"/>
        <dbReference type="EC" id="2.7.4.7"/>
    </reaction>
</comment>
<dbReference type="GO" id="GO:0005829">
    <property type="term" value="C:cytosol"/>
    <property type="evidence" value="ECO:0007669"/>
    <property type="project" value="TreeGrafter"/>
</dbReference>
<evidence type="ECO:0000256" key="10">
    <source>
        <dbReference type="ARBA" id="ARBA00022777"/>
    </source>
</evidence>
<dbReference type="InterPro" id="IPR013749">
    <property type="entry name" value="PM/HMP-P_kinase-1"/>
</dbReference>
<dbReference type="CDD" id="cd01169">
    <property type="entry name" value="HMPP_kinase"/>
    <property type="match status" value="1"/>
</dbReference>
<keyword evidence="10 17" id="KW-0418">Kinase</keyword>
<keyword evidence="8 17" id="KW-0808">Transferase</keyword>
<evidence type="ECO:0000256" key="13">
    <source>
        <dbReference type="ARBA" id="ARBA00037917"/>
    </source>
</evidence>
<evidence type="ECO:0000256" key="2">
    <source>
        <dbReference type="ARBA" id="ARBA00000565"/>
    </source>
</evidence>
<protein>
    <recommendedName>
        <fullName evidence="7">Hydroxymethylpyrimidine/phosphomethylpyrimidine kinase</fullName>
        <ecNumber evidence="5">2.7.1.49</ecNumber>
        <ecNumber evidence="6">2.7.4.7</ecNumber>
    </recommendedName>
    <alternativeName>
        <fullName evidence="14">Hydroxymethylpyrimidine kinase</fullName>
    </alternativeName>
    <alternativeName>
        <fullName evidence="15">Hydroxymethylpyrimidine phosphate kinase</fullName>
    </alternativeName>
</protein>
<dbReference type="FunFam" id="3.40.1190.20:FF:000003">
    <property type="entry name" value="Phosphomethylpyrimidine kinase ThiD"/>
    <property type="match status" value="1"/>
</dbReference>
<comment type="caution">
    <text evidence="17">The sequence shown here is derived from an EMBL/GenBank/DDBJ whole genome shotgun (WGS) entry which is preliminary data.</text>
</comment>
<evidence type="ECO:0000313" key="17">
    <source>
        <dbReference type="EMBL" id="EEJ39916.1"/>
    </source>
</evidence>
<gene>
    <name evidence="17" type="primary">thiD</name>
    <name evidence="17" type="ORF">HMPREF0549_1626</name>
</gene>
<dbReference type="EC" id="2.7.1.49" evidence="5"/>
<evidence type="ECO:0000256" key="6">
    <source>
        <dbReference type="ARBA" id="ARBA00012963"/>
    </source>
</evidence>
<comment type="catalytic activity">
    <reaction evidence="1">
        <text>4-amino-5-hydroxymethyl-2-methylpyrimidine + ATP = 4-amino-2-methyl-5-(phosphooxymethyl)pyrimidine + ADP + H(+)</text>
        <dbReference type="Rhea" id="RHEA:23096"/>
        <dbReference type="ChEBI" id="CHEBI:15378"/>
        <dbReference type="ChEBI" id="CHEBI:16892"/>
        <dbReference type="ChEBI" id="CHEBI:30616"/>
        <dbReference type="ChEBI" id="CHEBI:58354"/>
        <dbReference type="ChEBI" id="CHEBI:456216"/>
        <dbReference type="EC" id="2.7.1.49"/>
    </reaction>
</comment>
<evidence type="ECO:0000259" key="16">
    <source>
        <dbReference type="Pfam" id="PF08543"/>
    </source>
</evidence>
<dbReference type="GO" id="GO:0008902">
    <property type="term" value="F:hydroxymethylpyrimidine kinase activity"/>
    <property type="evidence" value="ECO:0007669"/>
    <property type="project" value="UniProtKB-EC"/>
</dbReference>